<proteinExistence type="predicted"/>
<organism evidence="2 3">
    <name type="scientific">Methylomonas subterranea</name>
    <dbReference type="NCBI Taxonomy" id="2952225"/>
    <lineage>
        <taxon>Bacteria</taxon>
        <taxon>Pseudomonadati</taxon>
        <taxon>Pseudomonadota</taxon>
        <taxon>Gammaproteobacteria</taxon>
        <taxon>Methylococcales</taxon>
        <taxon>Methylococcaceae</taxon>
        <taxon>Methylomonas</taxon>
    </lineage>
</organism>
<protein>
    <submittedName>
        <fullName evidence="2">Acetylxylan esterase</fullName>
    </submittedName>
</protein>
<dbReference type="Pfam" id="PF05448">
    <property type="entry name" value="AXE1"/>
    <property type="match status" value="1"/>
</dbReference>
<reference evidence="2 3" key="1">
    <citation type="submission" date="2022-07" db="EMBL/GenBank/DDBJ databases">
        <title>Methylomonas rivi sp. nov., Methylomonas rosea sp. nov., Methylomonas aureus sp. nov. and Methylomonas subterranea sp. nov., four novel methanotrophs isolated from a freshwater creek and the deep terrestrial subsurface.</title>
        <authorList>
            <person name="Abin C."/>
            <person name="Sankaranarayanan K."/>
            <person name="Garner C."/>
            <person name="Sindelar R."/>
            <person name="Kotary K."/>
            <person name="Garner R."/>
            <person name="Barclay S."/>
            <person name="Lawson P."/>
            <person name="Krumholz L."/>
        </authorList>
    </citation>
    <scope>NUCLEOTIDE SEQUENCE [LARGE SCALE GENOMIC DNA]</scope>
    <source>
        <strain evidence="2 3">SURF-2</strain>
    </source>
</reference>
<dbReference type="PANTHER" id="PTHR40111:SF1">
    <property type="entry name" value="CEPHALOSPORIN-C DEACETYLASE"/>
    <property type="match status" value="1"/>
</dbReference>
<dbReference type="EMBL" id="JANIBJ010000002">
    <property type="protein sequence ID" value="MCQ8102792.1"/>
    <property type="molecule type" value="Genomic_DNA"/>
</dbReference>
<dbReference type="InterPro" id="IPR029058">
    <property type="entry name" value="AB_hydrolase_fold"/>
</dbReference>
<comment type="caution">
    <text evidence="2">The sequence shown here is derived from an EMBL/GenBank/DDBJ whole genome shotgun (WGS) entry which is preliminary data.</text>
</comment>
<name>A0ABT1TBF5_9GAMM</name>
<keyword evidence="3" id="KW-1185">Reference proteome</keyword>
<dbReference type="PANTHER" id="PTHR40111">
    <property type="entry name" value="CEPHALOSPORIN-C DEACETYLASE"/>
    <property type="match status" value="1"/>
</dbReference>
<accession>A0ABT1TBF5</accession>
<dbReference type="InterPro" id="IPR008391">
    <property type="entry name" value="AXE1_dom"/>
</dbReference>
<sequence>MKPINHPFHFDPSYGYSLERLLAVSPPAPPVDFADFWRKRYQDVLSMSPHFSMERSGSYAGFKIFDIQYRSTGDFDIGGWLLEPEHKAVKQCIVVGHGYGGRDQPDYHFNIPETAFLFPCFRGISRSRSARVSEQPSFHVLHDIDDPGRYVLGGCVDDLWLGVSLMRALYPLAADKIGYMGISFGGGIGTLALPWDKRIGRAHLNVPTFGCQPLRLSLPTIGSGAAVSEYVRQLGHIPATLTYYDAAIAATFAPQPVHIAAALFDPMVAPPGQFGIYNAWAGAKTLFVLDAGHFEYPRQAEQNQQLLWEIQRFFADWSS</sequence>
<dbReference type="Proteomes" id="UP001524499">
    <property type="component" value="Unassembled WGS sequence"/>
</dbReference>
<evidence type="ECO:0000313" key="2">
    <source>
        <dbReference type="EMBL" id="MCQ8102792.1"/>
    </source>
</evidence>
<dbReference type="SUPFAM" id="SSF53474">
    <property type="entry name" value="alpha/beta-Hydrolases"/>
    <property type="match status" value="1"/>
</dbReference>
<gene>
    <name evidence="2" type="ORF">NP590_01640</name>
</gene>
<dbReference type="InterPro" id="IPR039069">
    <property type="entry name" value="CE7"/>
</dbReference>
<feature type="domain" description="Acetyl xylan esterase" evidence="1">
    <location>
        <begin position="29"/>
        <end position="310"/>
    </location>
</feature>
<dbReference type="Gene3D" id="3.40.50.1820">
    <property type="entry name" value="alpha/beta hydrolase"/>
    <property type="match status" value="1"/>
</dbReference>
<evidence type="ECO:0000259" key="1">
    <source>
        <dbReference type="Pfam" id="PF05448"/>
    </source>
</evidence>
<dbReference type="RefSeq" id="WP_256600406.1">
    <property type="nucleotide sequence ID" value="NZ_JANIBJ010000002.1"/>
</dbReference>
<evidence type="ECO:0000313" key="3">
    <source>
        <dbReference type="Proteomes" id="UP001524499"/>
    </source>
</evidence>